<proteinExistence type="predicted"/>
<sequence length="68" mass="8473">MNIDKGVDVMNKWRKKMREKRKKRNYGERFTVLDFLLELLCWIPEVLIFPFRMVYWLFRGIVKLFGEM</sequence>
<keyword evidence="3" id="KW-1185">Reference proteome</keyword>
<dbReference type="EMBL" id="JBBYAF010000001">
    <property type="protein sequence ID" value="MEL3970808.1"/>
    <property type="molecule type" value="Genomic_DNA"/>
</dbReference>
<evidence type="ECO:0000313" key="3">
    <source>
        <dbReference type="Proteomes" id="UP001389717"/>
    </source>
</evidence>
<feature type="transmembrane region" description="Helical" evidence="1">
    <location>
        <begin position="30"/>
        <end position="58"/>
    </location>
</feature>
<keyword evidence="1" id="KW-0472">Membrane</keyword>
<keyword evidence="1" id="KW-0812">Transmembrane</keyword>
<dbReference type="Proteomes" id="UP001389717">
    <property type="component" value="Unassembled WGS sequence"/>
</dbReference>
<name>A0ABU9K514_9BACI</name>
<gene>
    <name evidence="2" type="ORF">AAEO50_00810</name>
</gene>
<comment type="caution">
    <text evidence="2">The sequence shown here is derived from an EMBL/GenBank/DDBJ whole genome shotgun (WGS) entry which is preliminary data.</text>
</comment>
<evidence type="ECO:0000256" key="1">
    <source>
        <dbReference type="SAM" id="Phobius"/>
    </source>
</evidence>
<organism evidence="2 3">
    <name type="scientific">Rossellomorea oryzaecorticis</name>
    <dbReference type="NCBI Taxonomy" id="1396505"/>
    <lineage>
        <taxon>Bacteria</taxon>
        <taxon>Bacillati</taxon>
        <taxon>Bacillota</taxon>
        <taxon>Bacilli</taxon>
        <taxon>Bacillales</taxon>
        <taxon>Bacillaceae</taxon>
        <taxon>Rossellomorea</taxon>
    </lineage>
</organism>
<keyword evidence="1" id="KW-1133">Transmembrane helix</keyword>
<accession>A0ABU9K514</accession>
<reference evidence="2 3" key="1">
    <citation type="submission" date="2024-04" db="EMBL/GenBank/DDBJ databases">
        <title>Bacillus oryzaecorticis sp. nov., a moderately halophilic bacterium isolated from rice husks.</title>
        <authorList>
            <person name="Zhu H.-S."/>
        </authorList>
    </citation>
    <scope>NUCLEOTIDE SEQUENCE [LARGE SCALE GENOMIC DNA]</scope>
    <source>
        <strain evidence="2 3">ZC255</strain>
    </source>
</reference>
<dbReference type="RefSeq" id="WP_341979386.1">
    <property type="nucleotide sequence ID" value="NZ_JBBYAF010000001.1"/>
</dbReference>
<evidence type="ECO:0000313" key="2">
    <source>
        <dbReference type="EMBL" id="MEL3970808.1"/>
    </source>
</evidence>
<protein>
    <submittedName>
        <fullName evidence="2">Uncharacterized protein</fullName>
    </submittedName>
</protein>